<dbReference type="Proteomes" id="UP001066276">
    <property type="component" value="Chromosome 10"/>
</dbReference>
<name>A0AAV7MBG9_PLEWA</name>
<proteinExistence type="predicted"/>
<accession>A0AAV7MBG9</accession>
<gene>
    <name evidence="2" type="ORF">NDU88_004968</name>
</gene>
<evidence type="ECO:0000256" key="1">
    <source>
        <dbReference type="SAM" id="MobiDB-lite"/>
    </source>
</evidence>
<feature type="compositionally biased region" description="Polar residues" evidence="1">
    <location>
        <begin position="30"/>
        <end position="42"/>
    </location>
</feature>
<reference evidence="2" key="1">
    <citation type="journal article" date="2022" name="bioRxiv">
        <title>Sequencing and chromosome-scale assembly of the giantPleurodeles waltlgenome.</title>
        <authorList>
            <person name="Brown T."/>
            <person name="Elewa A."/>
            <person name="Iarovenko S."/>
            <person name="Subramanian E."/>
            <person name="Araus A.J."/>
            <person name="Petzold A."/>
            <person name="Susuki M."/>
            <person name="Suzuki K.-i.T."/>
            <person name="Hayashi T."/>
            <person name="Toyoda A."/>
            <person name="Oliveira C."/>
            <person name="Osipova E."/>
            <person name="Leigh N.D."/>
            <person name="Simon A."/>
            <person name="Yun M.H."/>
        </authorList>
    </citation>
    <scope>NUCLEOTIDE SEQUENCE</scope>
    <source>
        <strain evidence="2">20211129_DDA</strain>
        <tissue evidence="2">Liver</tissue>
    </source>
</reference>
<dbReference type="EMBL" id="JANPWB010000014">
    <property type="protein sequence ID" value="KAJ1099874.1"/>
    <property type="molecule type" value="Genomic_DNA"/>
</dbReference>
<dbReference type="AlphaFoldDB" id="A0AAV7MBG9"/>
<evidence type="ECO:0000313" key="3">
    <source>
        <dbReference type="Proteomes" id="UP001066276"/>
    </source>
</evidence>
<sequence>MRKRIQPKEGFLNPLRPRPRDGRILPVLLTTMSLRPQLSGTEEMTPEPGSHRRQQREDFSDTRWDEQEAAKGTDRPRSAKSLA</sequence>
<protein>
    <submittedName>
        <fullName evidence="2">Uncharacterized protein</fullName>
    </submittedName>
</protein>
<evidence type="ECO:0000313" key="2">
    <source>
        <dbReference type="EMBL" id="KAJ1099874.1"/>
    </source>
</evidence>
<feature type="compositionally biased region" description="Basic and acidic residues" evidence="1">
    <location>
        <begin position="55"/>
        <end position="77"/>
    </location>
</feature>
<organism evidence="2 3">
    <name type="scientific">Pleurodeles waltl</name>
    <name type="common">Iberian ribbed newt</name>
    <dbReference type="NCBI Taxonomy" id="8319"/>
    <lineage>
        <taxon>Eukaryota</taxon>
        <taxon>Metazoa</taxon>
        <taxon>Chordata</taxon>
        <taxon>Craniata</taxon>
        <taxon>Vertebrata</taxon>
        <taxon>Euteleostomi</taxon>
        <taxon>Amphibia</taxon>
        <taxon>Batrachia</taxon>
        <taxon>Caudata</taxon>
        <taxon>Salamandroidea</taxon>
        <taxon>Salamandridae</taxon>
        <taxon>Pleurodelinae</taxon>
        <taxon>Pleurodeles</taxon>
    </lineage>
</organism>
<comment type="caution">
    <text evidence="2">The sequence shown here is derived from an EMBL/GenBank/DDBJ whole genome shotgun (WGS) entry which is preliminary data.</text>
</comment>
<keyword evidence="3" id="KW-1185">Reference proteome</keyword>
<feature type="region of interest" description="Disordered" evidence="1">
    <location>
        <begin position="1"/>
        <end position="83"/>
    </location>
</feature>